<dbReference type="AlphaFoldDB" id="A0A8H5SA71"/>
<proteinExistence type="predicted"/>
<feature type="signal peptide" evidence="1">
    <location>
        <begin position="1"/>
        <end position="18"/>
    </location>
</feature>
<dbReference type="InterPro" id="IPR006461">
    <property type="entry name" value="PLAC_motif_containing"/>
</dbReference>
<dbReference type="EMBL" id="JAAQRI010000033">
    <property type="protein sequence ID" value="KAF5646987.1"/>
    <property type="molecule type" value="Genomic_DNA"/>
</dbReference>
<reference evidence="2 3" key="1">
    <citation type="submission" date="2020-05" db="EMBL/GenBank/DDBJ databases">
        <title>Identification and distribution of gene clusters putatively required for synthesis of sphingolipid metabolism inhibitors in phylogenetically diverse species of the filamentous fungus Fusarium.</title>
        <authorList>
            <person name="Kim H.-S."/>
            <person name="Busman M."/>
            <person name="Brown D.W."/>
            <person name="Divon H."/>
            <person name="Uhlig S."/>
            <person name="Proctor R.H."/>
        </authorList>
    </citation>
    <scope>NUCLEOTIDE SEQUENCE [LARGE SCALE GENOMIC DNA]</scope>
    <source>
        <strain evidence="2 3">NRRL 66243</strain>
    </source>
</reference>
<dbReference type="Pfam" id="PF04749">
    <property type="entry name" value="PLAC8"/>
    <property type="match status" value="1"/>
</dbReference>
<dbReference type="Proteomes" id="UP000530670">
    <property type="component" value="Unassembled WGS sequence"/>
</dbReference>
<evidence type="ECO:0000313" key="3">
    <source>
        <dbReference type="Proteomes" id="UP000530670"/>
    </source>
</evidence>
<organism evidence="2 3">
    <name type="scientific">Fusarium tjaetaba</name>
    <dbReference type="NCBI Taxonomy" id="1567544"/>
    <lineage>
        <taxon>Eukaryota</taxon>
        <taxon>Fungi</taxon>
        <taxon>Dikarya</taxon>
        <taxon>Ascomycota</taxon>
        <taxon>Pezizomycotina</taxon>
        <taxon>Sordariomycetes</taxon>
        <taxon>Hypocreomycetidae</taxon>
        <taxon>Hypocreales</taxon>
        <taxon>Nectriaceae</taxon>
        <taxon>Fusarium</taxon>
        <taxon>Fusarium fujikuroi species complex</taxon>
    </lineage>
</organism>
<name>A0A8H5SA71_9HYPO</name>
<gene>
    <name evidence="2" type="ORF">FTJAE_1818</name>
</gene>
<feature type="chain" id="PRO_5034138191" evidence="1">
    <location>
        <begin position="19"/>
        <end position="266"/>
    </location>
</feature>
<dbReference type="RefSeq" id="XP_037211027.1">
    <property type="nucleotide sequence ID" value="XM_037347947.1"/>
</dbReference>
<evidence type="ECO:0000256" key="1">
    <source>
        <dbReference type="SAM" id="SignalP"/>
    </source>
</evidence>
<keyword evidence="3" id="KW-1185">Reference proteome</keyword>
<protein>
    <submittedName>
        <fullName evidence="2">Uncharacterized protein</fullName>
    </submittedName>
</protein>
<dbReference type="GeneID" id="59300217"/>
<dbReference type="OrthoDB" id="4967529at2759"/>
<keyword evidence="1" id="KW-0732">Signal</keyword>
<comment type="caution">
    <text evidence="2">The sequence shown here is derived from an EMBL/GenBank/DDBJ whole genome shotgun (WGS) entry which is preliminary data.</text>
</comment>
<evidence type="ECO:0000313" key="2">
    <source>
        <dbReference type="EMBL" id="KAF5646987.1"/>
    </source>
</evidence>
<accession>A0A8H5SA71</accession>
<sequence length="266" mass="28789">MLINKSVLVVAFAGIAQAISHADPPYFPANCKTPSVTPEIRDLPARDFFGKTVYPCVKVGESCKSSSDCTRPPAAECHKERTDRKYIFPLPGSCIDGFCRHISNKKESPCDCLAGCDLKDFDRDLSCIDGRCKAAECAPCGEFPNNRACCAPGVRGQDGRCFCPTGAGEGCATNPEKCDSGSFNDMCCGRAYSHSLAATGYYFNVMKRGEIREAYGIEGSGMGDCCASFWCLCCALIQQEKEVKSRQLACCETAGYQPMKDGMHMP</sequence>